<dbReference type="AlphaFoldDB" id="A0A8U0TQH2"/>
<reference evidence="23" key="1">
    <citation type="submission" date="2025-08" db="UniProtKB">
        <authorList>
            <consortium name="RefSeq"/>
        </authorList>
    </citation>
    <scope>IDENTIFICATION</scope>
    <source>
        <tissue evidence="23">White muscle</tissue>
    </source>
</reference>
<comment type="subcellular location">
    <subcellularLocation>
        <location evidence="2">Cytoplasm</location>
    </subcellularLocation>
    <subcellularLocation>
        <location evidence="1">Nucleus</location>
    </subcellularLocation>
    <subcellularLocation>
        <location evidence="3">Secreted</location>
    </subcellularLocation>
</comment>
<evidence type="ECO:0000256" key="19">
    <source>
        <dbReference type="RuleBase" id="RU102079"/>
    </source>
</evidence>
<keyword evidence="4" id="KW-0963">Cytoplasm</keyword>
<evidence type="ECO:0000256" key="9">
    <source>
        <dbReference type="ARBA" id="ARBA00022728"/>
    </source>
</evidence>
<evidence type="ECO:0000256" key="20">
    <source>
        <dbReference type="SAM" id="MobiDB-lite"/>
    </source>
</evidence>
<evidence type="ECO:0000256" key="2">
    <source>
        <dbReference type="ARBA" id="ARBA00004496"/>
    </source>
</evidence>
<evidence type="ECO:0000256" key="14">
    <source>
        <dbReference type="ARBA" id="ARBA00022972"/>
    </source>
</evidence>
<dbReference type="Proteomes" id="UP000808372">
    <property type="component" value="Chromosome 29"/>
</dbReference>
<keyword evidence="13" id="KW-0391">Immunity</keyword>
<keyword evidence="9" id="KW-0747">Spliceosome</keyword>
<feature type="region of interest" description="Disordered" evidence="20">
    <location>
        <begin position="1"/>
        <end position="49"/>
    </location>
</feature>
<keyword evidence="14" id="KW-0389">IgE-binding protein</keyword>
<keyword evidence="11" id="KW-0677">Repeat</keyword>
<name>A0A8U0TQH2_SALNM</name>
<dbReference type="GO" id="GO:0001772">
    <property type="term" value="C:immunological synapse"/>
    <property type="evidence" value="ECO:0007669"/>
    <property type="project" value="TreeGrafter"/>
</dbReference>
<protein>
    <recommendedName>
        <fullName evidence="19">Galectin</fullName>
    </recommendedName>
</protein>
<keyword evidence="5" id="KW-0964">Secreted</keyword>
<dbReference type="GO" id="GO:0006397">
    <property type="term" value="P:mRNA processing"/>
    <property type="evidence" value="ECO:0007669"/>
    <property type="project" value="UniProtKB-KW"/>
</dbReference>
<feature type="domain" description="Galectin" evidence="21">
    <location>
        <begin position="94"/>
        <end position="229"/>
    </location>
</feature>
<accession>A0A8U0TQH2</accession>
<evidence type="ECO:0000259" key="21">
    <source>
        <dbReference type="PROSITE" id="PS51304"/>
    </source>
</evidence>
<dbReference type="SMART" id="SM00908">
    <property type="entry name" value="Gal-bind_lectin"/>
    <property type="match status" value="1"/>
</dbReference>
<evidence type="ECO:0000256" key="12">
    <source>
        <dbReference type="ARBA" id="ARBA00022782"/>
    </source>
</evidence>
<dbReference type="GO" id="GO:0005681">
    <property type="term" value="C:spliceosomal complex"/>
    <property type="evidence" value="ECO:0007669"/>
    <property type="project" value="UniProtKB-KW"/>
</dbReference>
<evidence type="ECO:0000313" key="22">
    <source>
        <dbReference type="Proteomes" id="UP000808372"/>
    </source>
</evidence>
<dbReference type="SMART" id="SM00276">
    <property type="entry name" value="GLECT"/>
    <property type="match status" value="1"/>
</dbReference>
<dbReference type="GO" id="GO:0030154">
    <property type="term" value="P:cell differentiation"/>
    <property type="evidence" value="ECO:0007669"/>
    <property type="project" value="UniProtKB-KW"/>
</dbReference>
<dbReference type="GO" id="GO:0048246">
    <property type="term" value="P:macrophage chemotaxis"/>
    <property type="evidence" value="ECO:0007669"/>
    <property type="project" value="TreeGrafter"/>
</dbReference>
<evidence type="ECO:0000256" key="4">
    <source>
        <dbReference type="ARBA" id="ARBA00022490"/>
    </source>
</evidence>
<dbReference type="SUPFAM" id="SSF49899">
    <property type="entry name" value="Concanavalin A-like lectins/glucanases"/>
    <property type="match status" value="1"/>
</dbReference>
<dbReference type="InterPro" id="IPR044156">
    <property type="entry name" value="Galectin-like"/>
</dbReference>
<evidence type="ECO:0000256" key="17">
    <source>
        <dbReference type="ARBA" id="ARBA00023187"/>
    </source>
</evidence>
<dbReference type="GO" id="GO:0048030">
    <property type="term" value="F:disaccharide binding"/>
    <property type="evidence" value="ECO:0007669"/>
    <property type="project" value="TreeGrafter"/>
</dbReference>
<evidence type="ECO:0000256" key="8">
    <source>
        <dbReference type="ARBA" id="ARBA00022664"/>
    </source>
</evidence>
<dbReference type="KEGG" id="snh:120023933"/>
<dbReference type="GO" id="GO:0005615">
    <property type="term" value="C:extracellular space"/>
    <property type="evidence" value="ECO:0007669"/>
    <property type="project" value="TreeGrafter"/>
</dbReference>
<dbReference type="GO" id="GO:0019863">
    <property type="term" value="F:IgE binding"/>
    <property type="evidence" value="ECO:0007669"/>
    <property type="project" value="UniProtKB-KW"/>
</dbReference>
<gene>
    <name evidence="23" type="primary">LOC120023933</name>
</gene>
<keyword evidence="10 19" id="KW-0430">Lectin</keyword>
<dbReference type="GO" id="GO:0030593">
    <property type="term" value="P:neutrophil chemotaxis"/>
    <property type="evidence" value="ECO:0007669"/>
    <property type="project" value="TreeGrafter"/>
</dbReference>
<dbReference type="GO" id="GO:0045806">
    <property type="term" value="P:negative regulation of endocytosis"/>
    <property type="evidence" value="ECO:0007669"/>
    <property type="project" value="TreeGrafter"/>
</dbReference>
<dbReference type="GO" id="GO:0048245">
    <property type="term" value="P:eosinophil chemotaxis"/>
    <property type="evidence" value="ECO:0007669"/>
    <property type="project" value="TreeGrafter"/>
</dbReference>
<dbReference type="GO" id="GO:2001237">
    <property type="term" value="P:negative regulation of extrinsic apoptotic signaling pathway"/>
    <property type="evidence" value="ECO:0007669"/>
    <property type="project" value="TreeGrafter"/>
</dbReference>
<evidence type="ECO:0000256" key="11">
    <source>
        <dbReference type="ARBA" id="ARBA00022737"/>
    </source>
</evidence>
<evidence type="ECO:0000256" key="10">
    <source>
        <dbReference type="ARBA" id="ARBA00022734"/>
    </source>
</evidence>
<evidence type="ECO:0000256" key="3">
    <source>
        <dbReference type="ARBA" id="ARBA00004613"/>
    </source>
</evidence>
<feature type="region of interest" description="Disordered" evidence="20">
    <location>
        <begin position="65"/>
        <end position="93"/>
    </location>
</feature>
<sequence length="229" mass="25229">MVSGPVRSNQGVLSGRHSLDNSPPNPRPCPAFLGSPAPPAGLVHNHPNQPQLRLNLSQCPVFLGSPTPPAGLGNSHPNQPQLQPKTGTGLSVPYNQNLQRGIYDKMMITIMGRVKPNAKQFTVNFLRGKDIAFHLNSRFNEGGKQAVVRNTKVGEHWGKEERHTQGGFPFMAGQSFEMKILVTSGEFKVAVNGAQLFEFKHRVRELNQIDRINILYDVILISINVDTIP</sequence>
<dbReference type="CDD" id="cd00070">
    <property type="entry name" value="GLECT"/>
    <property type="match status" value="1"/>
</dbReference>
<keyword evidence="12" id="KW-0221">Differentiation</keyword>
<proteinExistence type="predicted"/>
<feature type="compositionally biased region" description="Polar residues" evidence="20">
    <location>
        <begin position="1"/>
        <end position="12"/>
    </location>
</feature>
<evidence type="ECO:0000256" key="6">
    <source>
        <dbReference type="ARBA" id="ARBA00022553"/>
    </source>
</evidence>
<dbReference type="GO" id="GO:0045087">
    <property type="term" value="P:innate immune response"/>
    <property type="evidence" value="ECO:0007669"/>
    <property type="project" value="UniProtKB-KW"/>
</dbReference>
<keyword evidence="22" id="KW-1185">Reference proteome</keyword>
<keyword evidence="18" id="KW-0539">Nucleus</keyword>
<evidence type="ECO:0000256" key="1">
    <source>
        <dbReference type="ARBA" id="ARBA00004123"/>
    </source>
</evidence>
<evidence type="ECO:0000256" key="13">
    <source>
        <dbReference type="ARBA" id="ARBA00022859"/>
    </source>
</evidence>
<dbReference type="InterPro" id="IPR001079">
    <property type="entry name" value="Galectin_CRD"/>
</dbReference>
<keyword evidence="16" id="KW-1015">Disulfide bond</keyword>
<dbReference type="PANTHER" id="PTHR11346">
    <property type="entry name" value="GALECTIN"/>
    <property type="match status" value="1"/>
</dbReference>
<feature type="compositionally biased region" description="Polar residues" evidence="20">
    <location>
        <begin position="75"/>
        <end position="93"/>
    </location>
</feature>
<dbReference type="PANTHER" id="PTHR11346:SF26">
    <property type="entry name" value="GALECTIN-3"/>
    <property type="match status" value="1"/>
</dbReference>
<evidence type="ECO:0000313" key="23">
    <source>
        <dbReference type="RefSeq" id="XP_038823964.1"/>
    </source>
</evidence>
<dbReference type="GO" id="GO:0008380">
    <property type="term" value="P:RNA splicing"/>
    <property type="evidence" value="ECO:0007669"/>
    <property type="project" value="UniProtKB-KW"/>
</dbReference>
<dbReference type="GO" id="GO:0005737">
    <property type="term" value="C:cytoplasm"/>
    <property type="evidence" value="ECO:0007669"/>
    <property type="project" value="UniProtKB-SubCell"/>
</dbReference>
<keyword evidence="8" id="KW-0507">mRNA processing</keyword>
<dbReference type="GeneID" id="120023933"/>
<keyword evidence="7" id="KW-0399">Innate immunity</keyword>
<dbReference type="Pfam" id="PF00337">
    <property type="entry name" value="Gal-bind_lectin"/>
    <property type="match status" value="1"/>
</dbReference>
<keyword evidence="6" id="KW-0597">Phosphoprotein</keyword>
<dbReference type="GO" id="GO:0002548">
    <property type="term" value="P:monocyte chemotaxis"/>
    <property type="evidence" value="ECO:0007669"/>
    <property type="project" value="TreeGrafter"/>
</dbReference>
<evidence type="ECO:0000256" key="16">
    <source>
        <dbReference type="ARBA" id="ARBA00023157"/>
    </source>
</evidence>
<dbReference type="Gene3D" id="2.60.120.200">
    <property type="match status" value="1"/>
</dbReference>
<dbReference type="GO" id="GO:0050918">
    <property type="term" value="P:positive chemotaxis"/>
    <property type="evidence" value="ECO:0007669"/>
    <property type="project" value="TreeGrafter"/>
</dbReference>
<dbReference type="FunFam" id="2.60.120.200:FF:000023">
    <property type="entry name" value="Galectin"/>
    <property type="match status" value="1"/>
</dbReference>
<evidence type="ECO:0000256" key="5">
    <source>
        <dbReference type="ARBA" id="ARBA00022525"/>
    </source>
</evidence>
<dbReference type="PROSITE" id="PS51304">
    <property type="entry name" value="GALECTIN"/>
    <property type="match status" value="1"/>
</dbReference>
<keyword evidence="15" id="KW-0007">Acetylation</keyword>
<dbReference type="GO" id="GO:0043236">
    <property type="term" value="F:laminin binding"/>
    <property type="evidence" value="ECO:0007669"/>
    <property type="project" value="TreeGrafter"/>
</dbReference>
<dbReference type="GO" id="GO:0090280">
    <property type="term" value="P:positive regulation of calcium ion import"/>
    <property type="evidence" value="ECO:0007669"/>
    <property type="project" value="TreeGrafter"/>
</dbReference>
<evidence type="ECO:0000256" key="7">
    <source>
        <dbReference type="ARBA" id="ARBA00022588"/>
    </source>
</evidence>
<keyword evidence="17" id="KW-0508">mRNA splicing</keyword>
<evidence type="ECO:0000256" key="15">
    <source>
        <dbReference type="ARBA" id="ARBA00022990"/>
    </source>
</evidence>
<dbReference type="RefSeq" id="XP_038823964.1">
    <property type="nucleotide sequence ID" value="XM_038968036.1"/>
</dbReference>
<dbReference type="InterPro" id="IPR013320">
    <property type="entry name" value="ConA-like_dom_sf"/>
</dbReference>
<organism evidence="22 23">
    <name type="scientific">Salvelinus namaycush</name>
    <name type="common">Lake trout</name>
    <name type="synonym">Salmo namaycush</name>
    <dbReference type="NCBI Taxonomy" id="8040"/>
    <lineage>
        <taxon>Eukaryota</taxon>
        <taxon>Metazoa</taxon>
        <taxon>Chordata</taxon>
        <taxon>Craniata</taxon>
        <taxon>Vertebrata</taxon>
        <taxon>Euteleostomi</taxon>
        <taxon>Actinopterygii</taxon>
        <taxon>Neopterygii</taxon>
        <taxon>Teleostei</taxon>
        <taxon>Protacanthopterygii</taxon>
        <taxon>Salmoniformes</taxon>
        <taxon>Salmonidae</taxon>
        <taxon>Salmoninae</taxon>
        <taxon>Salvelinus</taxon>
    </lineage>
</organism>
<evidence type="ECO:0000256" key="18">
    <source>
        <dbReference type="ARBA" id="ARBA00023242"/>
    </source>
</evidence>